<feature type="compositionally biased region" description="Polar residues" evidence="1">
    <location>
        <begin position="959"/>
        <end position="976"/>
    </location>
</feature>
<dbReference type="HOGENOM" id="CLU_002718_0_0_1"/>
<dbReference type="OrthoDB" id="3925024at2759"/>
<proteinExistence type="predicted"/>
<reference evidence="4" key="1">
    <citation type="journal article" date="2011" name="PLoS Pathog.">
        <title>Comparative genomics yields insights into niche adaptation of plant vascular wilt pathogens.</title>
        <authorList>
            <person name="Klosterman S.J."/>
            <person name="Subbarao K.V."/>
            <person name="Kang S."/>
            <person name="Veronese P."/>
            <person name="Gold S.E."/>
            <person name="Thomma B.P.H.J."/>
            <person name="Chen Z."/>
            <person name="Henrissat B."/>
            <person name="Lee Y.-H."/>
            <person name="Park J."/>
            <person name="Garcia-Pedrajas M.D."/>
            <person name="Barbara D.J."/>
            <person name="Anchieta A."/>
            <person name="de Jonge R."/>
            <person name="Santhanam P."/>
            <person name="Maruthachalam K."/>
            <person name="Atallah Z."/>
            <person name="Amyotte S.G."/>
            <person name="Paz Z."/>
            <person name="Inderbitzin P."/>
            <person name="Hayes R.J."/>
            <person name="Heiman D.I."/>
            <person name="Young S."/>
            <person name="Zeng Q."/>
            <person name="Engels R."/>
            <person name="Galagan J."/>
            <person name="Cuomo C.A."/>
            <person name="Dobinson K.F."/>
            <person name="Ma L.-J."/>
        </authorList>
    </citation>
    <scope>NUCLEOTIDE SEQUENCE [LARGE SCALE GENOMIC DNA]</scope>
    <source>
        <strain evidence="4">VaMs.102 / ATCC MYA-4576 / FGSC 10136</strain>
    </source>
</reference>
<feature type="compositionally biased region" description="Low complexity" evidence="1">
    <location>
        <begin position="441"/>
        <end position="455"/>
    </location>
</feature>
<evidence type="ECO:0000313" key="4">
    <source>
        <dbReference type="Proteomes" id="UP000008698"/>
    </source>
</evidence>
<dbReference type="AlphaFoldDB" id="C9SIU0"/>
<feature type="compositionally biased region" description="Polar residues" evidence="1">
    <location>
        <begin position="983"/>
        <end position="992"/>
    </location>
</feature>
<dbReference type="InterPro" id="IPR055589">
    <property type="entry name" value="DUF7165"/>
</dbReference>
<sequence>MASPSEDTPGLRLSVDKPQPVEPPAVDRLPDEIIQQNNCRILQDADADSFASLVLLNTNWRRVSQQAELYAYHLSKCPSYAASHSGSPDIEASDDNLPRLRTLFAREVKRNLFEAYLRPAETTIKLISNSISSSSCPGGEGLQFSPSPRGHHILAYNSSRIYILDVRPAEIHVRRELKILRRPASACIKDDGSLLAVLSSEMQVDIYDLTESPPRRTQSIILDNAPRTIAMSPCGSVLAAAYEGGIEVTSLAPGAMPTERRAVKCDAVDSLAFSFDGTQLLGTTIHTGLPNTVVLTAPYYDPGSMMDDNMSALWTTSILFPNTSRDCSHAVLLQDTSREEAAWSFAYDRSFETFRAVRIDEPAERNLLLHGADSQPKRERAGQACALHAARQRHTMATSCRLASRAKTSGCTAFPEDLDAVPDGGPAVTDSSLSTTSASGRRNSNPPSRTPSSRTAQDSTTRPQWQLLCDRLRNTFVWGAKIAELEGVSTVKWVAGFGESSSRERLVVAARGLQPGKSITEEDDIDFVDGGRITLLDFAYGTADGAKKEITIEVGTIEPEVLEEERRDIDAEVAIVRRRTVAQRRGGDRLMRAATTAGAEGPPPVPDIPLQEDSDGNNNKDGDDDPLLPRRIGAPPRPAQQTTATPTAPADNEHRTIMEAQEAVDAPYSHDNPRSTTTLRRAATAAAVNRRRQPQEPAAGSVPYRRADGRREHPHESDADNWVPPPPPYQKDDPVDLPAFLRQPAVTPANQQRQRDLQPPRIQTAAPTVGSAWPLPNPQQMVNQPPIHTRGYQEPPHSAHPVMHRRTNSDSTTMSRPRASSQPRPTTSPSVHDGDDENIYDVSPPDSPRIAARRSSGAQQDLAPPARGAYDAPRRTSLSRQQDAHARRPSTANSPAAPLRNSSYPSDNQGPPVLDLQIPVVNLAKGLGPQTSHPAPSGEPLPRRLSNAQTWPRSPEPSAVQTTPAGRGRPTSQDSASRPFPSIRTTAHTQSPAVEDQPLIISTPGGVTGAFDAPNRRTSGRGRGETPILAPIPRHVQPAIERLDPSYVPPVNTGASITDPRSSSSRFMPSWLSAPSTVSNGRQSHGSISRKPSRAERSAAKNMQDAKRRGWGGSKKKKKRKKQPDFDVASSAAWTDVSAASQGNMPGRGDKADKKCVLM</sequence>
<dbReference type="InterPro" id="IPR015943">
    <property type="entry name" value="WD40/YVTN_repeat-like_dom_sf"/>
</dbReference>
<evidence type="ECO:0000313" key="3">
    <source>
        <dbReference type="EMBL" id="EEY18863.1"/>
    </source>
</evidence>
<dbReference type="RefSeq" id="XP_003005366.1">
    <property type="nucleotide sequence ID" value="XM_003005320.1"/>
</dbReference>
<organism evidence="4">
    <name type="scientific">Verticillium alfalfae (strain VaMs.102 / ATCC MYA-4576 / FGSC 10136)</name>
    <name type="common">Verticillium wilt of alfalfa</name>
    <name type="synonym">Verticillium albo-atrum</name>
    <dbReference type="NCBI Taxonomy" id="526221"/>
    <lineage>
        <taxon>Eukaryota</taxon>
        <taxon>Fungi</taxon>
        <taxon>Dikarya</taxon>
        <taxon>Ascomycota</taxon>
        <taxon>Pezizomycotina</taxon>
        <taxon>Sordariomycetes</taxon>
        <taxon>Hypocreomycetidae</taxon>
        <taxon>Glomerellales</taxon>
        <taxon>Plectosphaerellaceae</taxon>
        <taxon>Verticillium</taxon>
    </lineage>
</organism>
<dbReference type="GeneID" id="9536783"/>
<feature type="compositionally biased region" description="Basic and acidic residues" evidence="1">
    <location>
        <begin position="1148"/>
        <end position="1159"/>
    </location>
</feature>
<feature type="region of interest" description="Disordered" evidence="1">
    <location>
        <begin position="1051"/>
        <end position="1159"/>
    </location>
</feature>
<feature type="region of interest" description="Disordered" evidence="1">
    <location>
        <begin position="417"/>
        <end position="462"/>
    </location>
</feature>
<feature type="compositionally biased region" description="Polar residues" evidence="1">
    <location>
        <begin position="890"/>
        <end position="909"/>
    </location>
</feature>
<feature type="compositionally biased region" description="Polar residues" evidence="1">
    <location>
        <begin position="429"/>
        <end position="440"/>
    </location>
</feature>
<dbReference type="KEGG" id="val:VDBG_04972"/>
<feature type="compositionally biased region" description="Basic and acidic residues" evidence="1">
    <location>
        <begin position="1093"/>
        <end position="1108"/>
    </location>
</feature>
<accession>C9SIU0</accession>
<feature type="region of interest" description="Disordered" evidence="1">
    <location>
        <begin position="1"/>
        <end position="26"/>
    </location>
</feature>
<feature type="region of interest" description="Disordered" evidence="1">
    <location>
        <begin position="682"/>
        <end position="1030"/>
    </location>
</feature>
<feature type="compositionally biased region" description="Low complexity" evidence="1">
    <location>
        <begin position="639"/>
        <end position="650"/>
    </location>
</feature>
<feature type="domain" description="DUF7165" evidence="2">
    <location>
        <begin position="119"/>
        <end position="565"/>
    </location>
</feature>
<dbReference type="STRING" id="526221.C9SIU0"/>
<dbReference type="SUPFAM" id="SSF63829">
    <property type="entry name" value="Calcium-dependent phosphotriesterase"/>
    <property type="match status" value="1"/>
</dbReference>
<evidence type="ECO:0000259" key="2">
    <source>
        <dbReference type="Pfam" id="PF23749"/>
    </source>
</evidence>
<feature type="compositionally biased region" description="Basic and acidic residues" evidence="1">
    <location>
        <begin position="705"/>
        <end position="718"/>
    </location>
</feature>
<keyword evidence="4" id="KW-1185">Reference proteome</keyword>
<dbReference type="Gene3D" id="2.130.10.10">
    <property type="entry name" value="YVTN repeat-like/Quinoprotein amine dehydrogenase"/>
    <property type="match status" value="1"/>
</dbReference>
<dbReference type="OMA" id="ENLSAMW"/>
<gene>
    <name evidence="3" type="ORF">VDBG_04972</name>
</gene>
<dbReference type="Pfam" id="PF23749">
    <property type="entry name" value="DUF7165"/>
    <property type="match status" value="1"/>
</dbReference>
<dbReference type="eggNOG" id="ENOG502QTS5">
    <property type="taxonomic scope" value="Eukaryota"/>
</dbReference>
<feature type="compositionally biased region" description="Polar residues" evidence="1">
    <location>
        <begin position="809"/>
        <end position="830"/>
    </location>
</feature>
<name>C9SIU0_VERA1</name>
<feature type="region of interest" description="Disordered" evidence="1">
    <location>
        <begin position="587"/>
        <end position="653"/>
    </location>
</feature>
<dbReference type="EMBL" id="DS985218">
    <property type="protein sequence ID" value="EEY18863.1"/>
    <property type="molecule type" value="Genomic_DNA"/>
</dbReference>
<protein>
    <submittedName>
        <fullName evidence="3">F-box domain-containing protein</fullName>
    </submittedName>
</protein>
<dbReference type="Proteomes" id="UP000008698">
    <property type="component" value="Unassembled WGS sequence"/>
</dbReference>
<evidence type="ECO:0000256" key="1">
    <source>
        <dbReference type="SAM" id="MobiDB-lite"/>
    </source>
</evidence>
<feature type="compositionally biased region" description="Polar residues" evidence="1">
    <location>
        <begin position="1053"/>
        <end position="1087"/>
    </location>
</feature>